<feature type="transmembrane region" description="Helical" evidence="1">
    <location>
        <begin position="21"/>
        <end position="45"/>
    </location>
</feature>
<accession>A0ABU2FD21</accession>
<reference evidence="2 3" key="1">
    <citation type="submission" date="2022-06" db="EMBL/GenBank/DDBJ databases">
        <title>Haloarcula sp. a new haloarchaeum isolate from saline soil.</title>
        <authorList>
            <person name="Strakova D."/>
            <person name="Galisteo C."/>
            <person name="Sanchez-Porro C."/>
            <person name="Ventosa A."/>
        </authorList>
    </citation>
    <scope>NUCLEOTIDE SEQUENCE [LARGE SCALE GENOMIC DNA]</scope>
    <source>
        <strain evidence="2 3">S1CR25-12</strain>
    </source>
</reference>
<dbReference type="Proteomes" id="UP001259659">
    <property type="component" value="Unassembled WGS sequence"/>
</dbReference>
<organism evidence="2 3">
    <name type="scientific">Haloarcula saliterrae</name>
    <dbReference type="NCBI Taxonomy" id="2950534"/>
    <lineage>
        <taxon>Archaea</taxon>
        <taxon>Methanobacteriati</taxon>
        <taxon>Methanobacteriota</taxon>
        <taxon>Stenosarchaea group</taxon>
        <taxon>Halobacteria</taxon>
        <taxon>Halobacteriales</taxon>
        <taxon>Haloarculaceae</taxon>
        <taxon>Haloarcula</taxon>
    </lineage>
</organism>
<protein>
    <submittedName>
        <fullName evidence="2">Uncharacterized protein</fullName>
    </submittedName>
</protein>
<keyword evidence="3" id="KW-1185">Reference proteome</keyword>
<comment type="caution">
    <text evidence="2">The sequence shown here is derived from an EMBL/GenBank/DDBJ whole genome shotgun (WGS) entry which is preliminary data.</text>
</comment>
<keyword evidence="1" id="KW-0472">Membrane</keyword>
<proteinExistence type="predicted"/>
<keyword evidence="1" id="KW-1133">Transmembrane helix</keyword>
<dbReference type="RefSeq" id="WP_310919346.1">
    <property type="nucleotide sequence ID" value="NZ_JAMQON010000002.1"/>
</dbReference>
<gene>
    <name evidence="2" type="ORF">NDI56_09935</name>
</gene>
<feature type="transmembrane region" description="Helical" evidence="1">
    <location>
        <begin position="51"/>
        <end position="70"/>
    </location>
</feature>
<name>A0ABU2FD21_9EURY</name>
<evidence type="ECO:0000313" key="2">
    <source>
        <dbReference type="EMBL" id="MDS0259711.1"/>
    </source>
</evidence>
<evidence type="ECO:0000313" key="3">
    <source>
        <dbReference type="Proteomes" id="UP001259659"/>
    </source>
</evidence>
<evidence type="ECO:0000256" key="1">
    <source>
        <dbReference type="SAM" id="Phobius"/>
    </source>
</evidence>
<sequence>MSEQPNRKSSGGPQFGSLLTVVGWIAIGAMSLAAALLALDSVIALPFSSEVVVGLGLALGGGIGGVARLFRADGDADGTDETMTVDVESTGGTTPEPADLFDGHPDPVLYYAAEGHGPVVRAANTSFGETFDVPADRLQGTPLSEALLVAGEETIDAETVTAGGLDRVVDCETTVGTEQFRLRTIQNGDTGYLLYTPKT</sequence>
<dbReference type="EMBL" id="JAMQON010000002">
    <property type="protein sequence ID" value="MDS0259711.1"/>
    <property type="molecule type" value="Genomic_DNA"/>
</dbReference>
<keyword evidence="1" id="KW-0812">Transmembrane</keyword>